<dbReference type="PROSITE" id="PS51755">
    <property type="entry name" value="OMPR_PHOB"/>
    <property type="match status" value="1"/>
</dbReference>
<dbReference type="Gene3D" id="1.10.10.10">
    <property type="entry name" value="Winged helix-like DNA-binding domain superfamily/Winged helix DNA-binding domain"/>
    <property type="match status" value="1"/>
</dbReference>
<dbReference type="PANTHER" id="PTHR48111:SF1">
    <property type="entry name" value="TWO-COMPONENT RESPONSE REGULATOR ORR33"/>
    <property type="match status" value="1"/>
</dbReference>
<evidence type="ECO:0000313" key="11">
    <source>
        <dbReference type="EMBL" id="GAA1398431.1"/>
    </source>
</evidence>
<evidence type="ECO:0000256" key="1">
    <source>
        <dbReference type="ARBA" id="ARBA00022553"/>
    </source>
</evidence>
<gene>
    <name evidence="11" type="ORF">GCM10009613_52570</name>
</gene>
<dbReference type="InterPro" id="IPR001867">
    <property type="entry name" value="OmpR/PhoB-type_DNA-bd"/>
</dbReference>
<dbReference type="SUPFAM" id="SSF52172">
    <property type="entry name" value="CheY-like"/>
    <property type="match status" value="1"/>
</dbReference>
<feature type="domain" description="OmpR/PhoB-type" evidence="10">
    <location>
        <begin position="139"/>
        <end position="241"/>
    </location>
</feature>
<evidence type="ECO:0000256" key="3">
    <source>
        <dbReference type="ARBA" id="ARBA00023015"/>
    </source>
</evidence>
<dbReference type="InterPro" id="IPR016032">
    <property type="entry name" value="Sig_transdc_resp-reg_C-effctor"/>
</dbReference>
<accession>A0ABN1Y5G4</accession>
<evidence type="ECO:0000256" key="5">
    <source>
        <dbReference type="ARBA" id="ARBA00023163"/>
    </source>
</evidence>
<comment type="caution">
    <text evidence="11">The sequence shown here is derived from an EMBL/GenBank/DDBJ whole genome shotgun (WGS) entry which is preliminary data.</text>
</comment>
<keyword evidence="5" id="KW-0804">Transcription</keyword>
<dbReference type="InterPro" id="IPR011006">
    <property type="entry name" value="CheY-like_superfamily"/>
</dbReference>
<evidence type="ECO:0000259" key="10">
    <source>
        <dbReference type="PROSITE" id="PS51755"/>
    </source>
</evidence>
<evidence type="ECO:0000256" key="4">
    <source>
        <dbReference type="ARBA" id="ARBA00023125"/>
    </source>
</evidence>
<keyword evidence="2" id="KW-0902">Two-component regulatory system</keyword>
<evidence type="ECO:0000259" key="9">
    <source>
        <dbReference type="PROSITE" id="PS50110"/>
    </source>
</evidence>
<dbReference type="RefSeq" id="WP_344027223.1">
    <property type="nucleotide sequence ID" value="NZ_BAAAJK010000039.1"/>
</dbReference>
<evidence type="ECO:0000256" key="2">
    <source>
        <dbReference type="ARBA" id="ARBA00023012"/>
    </source>
</evidence>
<dbReference type="EMBL" id="BAAAJK010000039">
    <property type="protein sequence ID" value="GAA1398431.1"/>
    <property type="molecule type" value="Genomic_DNA"/>
</dbReference>
<keyword evidence="4 7" id="KW-0238">DNA-binding</keyword>
<keyword evidence="1 6" id="KW-0597">Phosphoprotein</keyword>
<dbReference type="PROSITE" id="PS50110">
    <property type="entry name" value="RESPONSE_REGULATORY"/>
    <property type="match status" value="1"/>
</dbReference>
<keyword evidence="3" id="KW-0805">Transcription regulation</keyword>
<dbReference type="CDD" id="cd00383">
    <property type="entry name" value="trans_reg_C"/>
    <property type="match status" value="1"/>
</dbReference>
<dbReference type="Pfam" id="PF00072">
    <property type="entry name" value="Response_reg"/>
    <property type="match status" value="1"/>
</dbReference>
<name>A0ABN1Y5G4_9PSEU</name>
<proteinExistence type="predicted"/>
<dbReference type="InterPro" id="IPR036388">
    <property type="entry name" value="WH-like_DNA-bd_sf"/>
</dbReference>
<dbReference type="PANTHER" id="PTHR48111">
    <property type="entry name" value="REGULATOR OF RPOS"/>
    <property type="match status" value="1"/>
</dbReference>
<sequence>MGPGRVLVVEDDDGVADAVGGALQLNGFRVQRVRTVADGYDAVRRQDPDLVLLDRRLPDGDGIGLIRSIRELTDAPVILVTARGEQALRVQGLEAGADDYVVKPFGMQELLARVRAVLRRSGRSTARSAPAGPVYLHPETGAPRSPAVLHPGQRRLVPSTPRGDPGAAAEQLSCKEFDLLSLLIRAAGRVVERETIAEQVWGSSWVGDSRTLDVHVSALRGKLGDRSMVRTVRGVGYRLAARVEGP</sequence>
<dbReference type="InterPro" id="IPR001789">
    <property type="entry name" value="Sig_transdc_resp-reg_receiver"/>
</dbReference>
<dbReference type="Gene3D" id="6.10.250.690">
    <property type="match status" value="1"/>
</dbReference>
<dbReference type="Gene3D" id="3.40.50.2300">
    <property type="match status" value="1"/>
</dbReference>
<dbReference type="SUPFAM" id="SSF46894">
    <property type="entry name" value="C-terminal effector domain of the bipartite response regulators"/>
    <property type="match status" value="1"/>
</dbReference>
<dbReference type="InterPro" id="IPR039420">
    <property type="entry name" value="WalR-like"/>
</dbReference>
<dbReference type="SMART" id="SM00862">
    <property type="entry name" value="Trans_reg_C"/>
    <property type="match status" value="1"/>
</dbReference>
<feature type="domain" description="Response regulatory" evidence="9">
    <location>
        <begin position="5"/>
        <end position="118"/>
    </location>
</feature>
<evidence type="ECO:0000256" key="8">
    <source>
        <dbReference type="SAM" id="MobiDB-lite"/>
    </source>
</evidence>
<evidence type="ECO:0000256" key="7">
    <source>
        <dbReference type="PROSITE-ProRule" id="PRU01091"/>
    </source>
</evidence>
<evidence type="ECO:0000256" key="6">
    <source>
        <dbReference type="PROSITE-ProRule" id="PRU00169"/>
    </source>
</evidence>
<feature type="DNA-binding region" description="OmpR/PhoB-type" evidence="7">
    <location>
        <begin position="139"/>
        <end position="241"/>
    </location>
</feature>
<keyword evidence="12" id="KW-1185">Reference proteome</keyword>
<dbReference type="SMART" id="SM00448">
    <property type="entry name" value="REC"/>
    <property type="match status" value="1"/>
</dbReference>
<dbReference type="Proteomes" id="UP001501414">
    <property type="component" value="Unassembled WGS sequence"/>
</dbReference>
<feature type="region of interest" description="Disordered" evidence="8">
    <location>
        <begin position="124"/>
        <end position="144"/>
    </location>
</feature>
<evidence type="ECO:0000313" key="12">
    <source>
        <dbReference type="Proteomes" id="UP001501414"/>
    </source>
</evidence>
<feature type="modified residue" description="4-aspartylphosphate" evidence="6">
    <location>
        <position position="54"/>
    </location>
</feature>
<reference evidence="11 12" key="1">
    <citation type="journal article" date="2019" name="Int. J. Syst. Evol. Microbiol.">
        <title>The Global Catalogue of Microorganisms (GCM) 10K type strain sequencing project: providing services to taxonomists for standard genome sequencing and annotation.</title>
        <authorList>
            <consortium name="The Broad Institute Genomics Platform"/>
            <consortium name="The Broad Institute Genome Sequencing Center for Infectious Disease"/>
            <person name="Wu L."/>
            <person name="Ma J."/>
        </authorList>
    </citation>
    <scope>NUCLEOTIDE SEQUENCE [LARGE SCALE GENOMIC DNA]</scope>
    <source>
        <strain evidence="11 12">JCM 11896</strain>
    </source>
</reference>
<protein>
    <submittedName>
        <fullName evidence="11">Response regulator transcription factor</fullName>
    </submittedName>
</protein>
<organism evidence="11 12">
    <name type="scientific">Pseudonocardia kongjuensis</name>
    <dbReference type="NCBI Taxonomy" id="102227"/>
    <lineage>
        <taxon>Bacteria</taxon>
        <taxon>Bacillati</taxon>
        <taxon>Actinomycetota</taxon>
        <taxon>Actinomycetes</taxon>
        <taxon>Pseudonocardiales</taxon>
        <taxon>Pseudonocardiaceae</taxon>
        <taxon>Pseudonocardia</taxon>
    </lineage>
</organism>
<dbReference type="Pfam" id="PF00486">
    <property type="entry name" value="Trans_reg_C"/>
    <property type="match status" value="1"/>
</dbReference>